<dbReference type="Gene3D" id="3.40.50.10880">
    <property type="entry name" value="Uncharacterised protein PF01937, DUF89, domain 3"/>
    <property type="match status" value="1"/>
</dbReference>
<dbReference type="SUPFAM" id="SSF111321">
    <property type="entry name" value="AF1104-like"/>
    <property type="match status" value="1"/>
</dbReference>
<gene>
    <name evidence="2" type="ORF">L21SP4_00823</name>
</gene>
<dbReference type="KEGG" id="vbl:L21SP4_00823"/>
<dbReference type="Pfam" id="PF01937">
    <property type="entry name" value="ARMT1-like_dom"/>
    <property type="match status" value="1"/>
</dbReference>
<dbReference type="RefSeq" id="WP_052881452.1">
    <property type="nucleotide sequence ID" value="NZ_CP010904.1"/>
</dbReference>
<dbReference type="EMBL" id="CP010904">
    <property type="protein sequence ID" value="AKJ64086.1"/>
    <property type="molecule type" value="Genomic_DNA"/>
</dbReference>
<dbReference type="PATRIC" id="fig|1609981.3.peg.858"/>
<dbReference type="Proteomes" id="UP000035268">
    <property type="component" value="Chromosome"/>
</dbReference>
<feature type="domain" description="Damage-control phosphatase ARMT1-like metal-binding" evidence="1">
    <location>
        <begin position="3"/>
        <end position="278"/>
    </location>
</feature>
<dbReference type="InterPro" id="IPR036075">
    <property type="entry name" value="ARMT-1-like_metal-bd_sf"/>
</dbReference>
<reference evidence="3" key="1">
    <citation type="submission" date="2015-02" db="EMBL/GenBank/DDBJ databases">
        <title>Description and complete genome sequence of the first cultured representative of the subdivision 5 of the Verrucomicrobia phylum.</title>
        <authorList>
            <person name="Spring S."/>
            <person name="Bunk B."/>
            <person name="Sproer C."/>
            <person name="Klenk H.-P."/>
        </authorList>
    </citation>
    <scope>NUCLEOTIDE SEQUENCE [LARGE SCALE GENOMIC DNA]</scope>
    <source>
        <strain evidence="3">L21-Fru-AB</strain>
    </source>
</reference>
<dbReference type="Gene3D" id="1.10.285.20">
    <property type="entry name" value="Uncharacterised protein PF01937, DUF89, domain 2"/>
    <property type="match status" value="1"/>
</dbReference>
<dbReference type="InterPro" id="IPR014444">
    <property type="entry name" value="PH1575-like"/>
</dbReference>
<keyword evidence="3" id="KW-1185">Reference proteome</keyword>
<accession>A0A0G3EC58</accession>
<dbReference type="AlphaFoldDB" id="A0A0G3EC58"/>
<dbReference type="STRING" id="1307763.L21SP4_00823"/>
<evidence type="ECO:0000313" key="2">
    <source>
        <dbReference type="EMBL" id="AKJ64086.1"/>
    </source>
</evidence>
<evidence type="ECO:0000259" key="1">
    <source>
        <dbReference type="Pfam" id="PF01937"/>
    </source>
</evidence>
<evidence type="ECO:0000313" key="3">
    <source>
        <dbReference type="Proteomes" id="UP000035268"/>
    </source>
</evidence>
<protein>
    <recommendedName>
        <fullName evidence="1">Damage-control phosphatase ARMT1-like metal-binding domain-containing protein</fullName>
    </recommendedName>
</protein>
<reference evidence="2 3" key="2">
    <citation type="journal article" date="2016" name="ISME J.">
        <title>Characterization of the first cultured representative of Verrucomicrobia subdivision 5 indicates the proposal of a novel phylum.</title>
        <authorList>
            <person name="Spring S."/>
            <person name="Bunk B."/>
            <person name="Sproer C."/>
            <person name="Schumann P."/>
            <person name="Rohde M."/>
            <person name="Tindall B.J."/>
            <person name="Klenk H.P."/>
        </authorList>
    </citation>
    <scope>NUCLEOTIDE SEQUENCE [LARGE SCALE GENOMIC DNA]</scope>
    <source>
        <strain evidence="2 3">L21-Fru-AB</strain>
    </source>
</reference>
<dbReference type="InterPro" id="IPR002791">
    <property type="entry name" value="ARMT1-like_metal-bd"/>
</dbReference>
<dbReference type="OrthoDB" id="9796465at2"/>
<dbReference type="PIRSF" id="PIRSF006593">
    <property type="entry name" value="UCP006593"/>
    <property type="match status" value="1"/>
</dbReference>
<proteinExistence type="predicted"/>
<organism evidence="2 3">
    <name type="scientific">Kiritimatiella glycovorans</name>
    <dbReference type="NCBI Taxonomy" id="1307763"/>
    <lineage>
        <taxon>Bacteria</taxon>
        <taxon>Pseudomonadati</taxon>
        <taxon>Kiritimatiellota</taxon>
        <taxon>Kiritimatiellia</taxon>
        <taxon>Kiritimatiellales</taxon>
        <taxon>Kiritimatiellaceae</taxon>
        <taxon>Kiritimatiella</taxon>
    </lineage>
</organism>
<sequence>MQTYVECIPCFARQSLAAARAFAPGDEARQISLMTDALGYLAHCDVRRSPPAIARDVYRMLREKTGVQDPYAEEKHRSTEQVLELIPELEASFDEAADPLEHGVRLAIAGNIIDFGAGDWAKTGDLRAVIAHALETKICMESFEYFRQRLSGAERILYLGDNCGEVVFDRLLIERLPRGKVTFAVRGSPIINDVTRREAVEAGIDACADIVENGSDAPGTILEDCAPGFRRRFEEADLIISKGQGNYETLNENRKEIFFLLKVKCPVVARTTGREEGTVLLYRKPASSGRKG</sequence>
<name>A0A0G3EC58_9BACT</name>